<name>A0A080ZXM8_PHYNI</name>
<dbReference type="AlphaFoldDB" id="A0A080ZXM8"/>
<reference evidence="1 2" key="1">
    <citation type="submission" date="2013-11" db="EMBL/GenBank/DDBJ databases">
        <title>The Genome Sequence of Phytophthora parasitica P1976.</title>
        <authorList>
            <consortium name="The Broad Institute Genomics Platform"/>
            <person name="Russ C."/>
            <person name="Tyler B."/>
            <person name="Panabieres F."/>
            <person name="Shan W."/>
            <person name="Tripathy S."/>
            <person name="Grunwald N."/>
            <person name="Machado M."/>
            <person name="Johnson C.S."/>
            <person name="Walker B."/>
            <person name="Young S."/>
            <person name="Zeng Q."/>
            <person name="Gargeya S."/>
            <person name="Fitzgerald M."/>
            <person name="Haas B."/>
            <person name="Abouelleil A."/>
            <person name="Allen A.W."/>
            <person name="Alvarado L."/>
            <person name="Arachchi H.M."/>
            <person name="Berlin A.M."/>
            <person name="Chapman S.B."/>
            <person name="Gainer-Dewar J."/>
            <person name="Goldberg J."/>
            <person name="Griggs A."/>
            <person name="Gujja S."/>
            <person name="Hansen M."/>
            <person name="Howarth C."/>
            <person name="Imamovic A."/>
            <person name="Ireland A."/>
            <person name="Larimer J."/>
            <person name="McCowan C."/>
            <person name="Murphy C."/>
            <person name="Pearson M."/>
            <person name="Poon T.W."/>
            <person name="Priest M."/>
            <person name="Roberts A."/>
            <person name="Saif S."/>
            <person name="Shea T."/>
            <person name="Sisk P."/>
            <person name="Sykes S."/>
            <person name="Wortman J."/>
            <person name="Nusbaum C."/>
            <person name="Birren B."/>
        </authorList>
    </citation>
    <scope>NUCLEOTIDE SEQUENCE [LARGE SCALE GENOMIC DNA]</scope>
    <source>
        <strain evidence="1 2">P1976</strain>
    </source>
</reference>
<dbReference type="EMBL" id="ANJA01002213">
    <property type="protein sequence ID" value="ETO71389.1"/>
    <property type="molecule type" value="Genomic_DNA"/>
</dbReference>
<dbReference type="Proteomes" id="UP000028582">
    <property type="component" value="Unassembled WGS sequence"/>
</dbReference>
<accession>A0A080ZXM8</accession>
<protein>
    <submittedName>
        <fullName evidence="1">Uncharacterized protein</fullName>
    </submittedName>
</protein>
<proteinExistence type="predicted"/>
<comment type="caution">
    <text evidence="1">The sequence shown here is derived from an EMBL/GenBank/DDBJ whole genome shotgun (WGS) entry which is preliminary data.</text>
</comment>
<sequence>MKKKKHQKLEARNVPKHPVERVVLCLVRVGHHASYLEITRSHVVENRKKNSFKHELIFLQYNKHRH</sequence>
<evidence type="ECO:0000313" key="2">
    <source>
        <dbReference type="Proteomes" id="UP000028582"/>
    </source>
</evidence>
<gene>
    <name evidence="1" type="ORF">F444_12316</name>
</gene>
<evidence type="ECO:0000313" key="1">
    <source>
        <dbReference type="EMBL" id="ETO71389.1"/>
    </source>
</evidence>
<organism evidence="1 2">
    <name type="scientific">Phytophthora nicotianae P1976</name>
    <dbReference type="NCBI Taxonomy" id="1317066"/>
    <lineage>
        <taxon>Eukaryota</taxon>
        <taxon>Sar</taxon>
        <taxon>Stramenopiles</taxon>
        <taxon>Oomycota</taxon>
        <taxon>Peronosporomycetes</taxon>
        <taxon>Peronosporales</taxon>
        <taxon>Peronosporaceae</taxon>
        <taxon>Phytophthora</taxon>
    </lineage>
</organism>